<evidence type="ECO:0000256" key="3">
    <source>
        <dbReference type="SAM" id="Phobius"/>
    </source>
</evidence>
<keyword evidence="1" id="KW-0732">Signal</keyword>
<sequence length="1616" mass="174809">MFVRYLCSIPMLLNSNNMKKITLKLIAPLFILFTSMLYSQAIMKVSYGMPSITVANGSTVAYGLSEEIDFTITNEALYGNQVLYIYSLNVSNSNFVVSSSPLISDAYIRRYERGGVFSVRKNTNSCTSNSAVVTIGTNLGTFSFTVTFAGNSLISVYGGSPTTAVPNGLSVPTATTGTAFGTVGIGSSEYRYFFIVNSGNCPLTINPITILPSSDYSIVLLNVSTLQARTFTYFAVKFSPSSTGLKTATITIPNSDPLTPNYTFSIAGEGYDATVVGPGGGNADFRLWLKANRGISLDSGSKVPLWRDLGSLGKDASQTNVALQPTFVDDLSQNINYNPVVKFENNGSTISQYLENVDNGYYTQETFVVVQPDVAIGGAMTIISGTTAPAPLFSLVSDEMSGIGFGDFTSRLTGEKVWMNQWGKSASVSYFTLASSSGNYSKAGMINSRNKSTSVTDGTELLYNTTSIGSLVSSNRTYQNLGYLDTSITPNIVKGTPYNIGKNSNSGTALGDLNGRVAEVLSYASRIPDGDRPKIESYLALKYGITMGVNGTSKNYLNSAGGVIWDVAVNAGFNYNIAGIGKDTASDLDQKQSKSSNDVNVVTIGLGVVETTNSLNINDFSSDRNFLIWGSDNGTFTAGTTNNVYLRSGLNSSITRINKNWKIVEQGGDVSNVFVSVPATAFSTMTKTATEEYVLIVSDNANFSNTDIIDVIPLKADAIGNLQTWYDFDGTKFFTFGKAAKTSSKSLVNMTSGSFLVGEYALNLNSGSFSIACWIRNNSSGQRTIISKGLSLELKLNAANKIEGYWDGVLKFVSNTSIPDFKWHHVTAVYHLGSAHLYIDGMLDVSVFNLTNPTPNYARFSIGAKYISKSDIRTPFLGEIDEVSIWDIGLTVAQVNYLMNQEVQKGATNMAMGKILPEGIVKNELAAVPWNSLKAYYDFNSFYGSTVEGLTDERNFLRINYLSKNKDITTTQTAPLPYETIADGTWEDETIWKNGAVQITPNDMSIVDPTRAVDGNIVTIKHNIISSGNKTVLGLVVEGTDATTFKTLTAANNSKIAVSHYLKLDGLIDLKGRSQLVQTMNSELDNASIGFIKRDQQGTINKYNFNYWSSPVGPIAGANNADFIVKDLFKDGTTATEQDIVWTDSYDGSNTPLTLSRYWLFKFKNSGATGAWSRFREDTGTIASQGFILKGSSDPDPTNMITQNYTFKGKPYNGPIAGAAIVPGSLFLVGNPYASALDGYEFIRDNISVAKGGNNATDIIDGTLYFWEHSPANATHVLAGYTGGYATLTLTGATPPVAPLGIYSEGNSAKIPYQYIPVGQGFFVVGAATISGSATVKFDNNQRAFVKEDAVDELSAPLSNTMFRMTAQKTSHFKDNGNDALFSDNEIKVRLGFNATTSEHRQLLLGFMNESATDGYDNGYDGFQIDTKANDIYFLIQNSKFSVQGVGTFEQDKAYALGVNVGTAGEISFMVDGQEFLPSTQNVYIHDKENNVYYDITSQPAKITLAVGVYTKRFELSFKSNAVVTLGTETTNPKDLVSNVIVSTNNTNKTVTVAKNNDVEIISVTIYNVLGQRLVNTKKTNNVADTIQIPFSVPAGVYVVKVQTNKGVYTTKIITQ</sequence>
<protein>
    <recommendedName>
        <fullName evidence="4">LamG-like jellyroll fold domain-containing protein</fullName>
    </recommendedName>
</protein>
<proteinExistence type="predicted"/>
<dbReference type="Pfam" id="PF26628">
    <property type="entry name" value="DUF8202"/>
    <property type="match status" value="1"/>
</dbReference>
<evidence type="ECO:0000259" key="4">
    <source>
        <dbReference type="SMART" id="SM00560"/>
    </source>
</evidence>
<keyword evidence="6" id="KW-1185">Reference proteome</keyword>
<evidence type="ECO:0000313" key="5">
    <source>
        <dbReference type="EMBL" id="AWG20654.1"/>
    </source>
</evidence>
<dbReference type="InterPro" id="IPR013320">
    <property type="entry name" value="ConA-like_dom_sf"/>
</dbReference>
<feature type="domain" description="LamG-like jellyroll fold" evidence="4">
    <location>
        <begin position="767"/>
        <end position="893"/>
    </location>
</feature>
<dbReference type="Pfam" id="PF13385">
    <property type="entry name" value="Laminin_G_3"/>
    <property type="match status" value="1"/>
</dbReference>
<feature type="transmembrane region" description="Helical" evidence="3">
    <location>
        <begin position="21"/>
        <end position="39"/>
    </location>
</feature>
<evidence type="ECO:0000313" key="6">
    <source>
        <dbReference type="Proteomes" id="UP000244527"/>
    </source>
</evidence>
<reference evidence="5 6" key="1">
    <citation type="submission" date="2017-04" db="EMBL/GenBank/DDBJ databases">
        <title>Compelte genome sequence of WV33.</title>
        <authorList>
            <person name="Lee P.C."/>
        </authorList>
    </citation>
    <scope>NUCLEOTIDE SEQUENCE [LARGE SCALE GENOMIC DNA]</scope>
    <source>
        <strain evidence="5 6">WV33</strain>
    </source>
</reference>
<name>A0A2S1LAA5_9FLAO</name>
<dbReference type="SMART" id="SM00560">
    <property type="entry name" value="LamGL"/>
    <property type="match status" value="1"/>
</dbReference>
<dbReference type="InterPro" id="IPR026444">
    <property type="entry name" value="Secre_tail"/>
</dbReference>
<keyword evidence="2" id="KW-1015">Disulfide bond</keyword>
<dbReference type="InterPro" id="IPR013783">
    <property type="entry name" value="Ig-like_fold"/>
</dbReference>
<gene>
    <name evidence="5" type="ORF">FFWV33_03425</name>
</gene>
<dbReference type="NCBIfam" id="TIGR04183">
    <property type="entry name" value="Por_Secre_tail"/>
    <property type="match status" value="1"/>
</dbReference>
<evidence type="ECO:0000256" key="2">
    <source>
        <dbReference type="ARBA" id="ARBA00023157"/>
    </source>
</evidence>
<keyword evidence="3" id="KW-1133">Transmembrane helix</keyword>
<evidence type="ECO:0000256" key="1">
    <source>
        <dbReference type="ARBA" id="ARBA00022729"/>
    </source>
</evidence>
<dbReference type="SUPFAM" id="SSF49899">
    <property type="entry name" value="Concanavalin A-like lectins/glucanases"/>
    <property type="match status" value="1"/>
</dbReference>
<keyword evidence="3" id="KW-0812">Transmembrane</keyword>
<keyword evidence="3" id="KW-0472">Membrane</keyword>
<dbReference type="Gene3D" id="2.60.120.200">
    <property type="match status" value="1"/>
</dbReference>
<accession>A0A2S1LAA5</accession>
<dbReference type="EMBL" id="CP020918">
    <property type="protein sequence ID" value="AWG20654.1"/>
    <property type="molecule type" value="Genomic_DNA"/>
</dbReference>
<dbReference type="InterPro" id="IPR006558">
    <property type="entry name" value="LamG-like"/>
</dbReference>
<dbReference type="InterPro" id="IPR058515">
    <property type="entry name" value="DUF8202"/>
</dbReference>
<dbReference type="GO" id="GO:0004553">
    <property type="term" value="F:hydrolase activity, hydrolyzing O-glycosyl compounds"/>
    <property type="evidence" value="ECO:0007669"/>
    <property type="project" value="UniProtKB-ARBA"/>
</dbReference>
<dbReference type="GO" id="GO:0005975">
    <property type="term" value="P:carbohydrate metabolic process"/>
    <property type="evidence" value="ECO:0007669"/>
    <property type="project" value="UniProtKB-ARBA"/>
</dbReference>
<dbReference type="Proteomes" id="UP000244527">
    <property type="component" value="Chromosome"/>
</dbReference>
<organism evidence="5 6">
    <name type="scientific">Flavobacterium faecale</name>
    <dbReference type="NCBI Taxonomy" id="1355330"/>
    <lineage>
        <taxon>Bacteria</taxon>
        <taxon>Pseudomonadati</taxon>
        <taxon>Bacteroidota</taxon>
        <taxon>Flavobacteriia</taxon>
        <taxon>Flavobacteriales</taxon>
        <taxon>Flavobacteriaceae</taxon>
        <taxon>Flavobacterium</taxon>
    </lineage>
</organism>
<dbReference type="KEGG" id="ffa:FFWV33_03425"/>
<dbReference type="Gene3D" id="2.60.40.10">
    <property type="entry name" value="Immunoglobulins"/>
    <property type="match status" value="1"/>
</dbReference>